<proteinExistence type="predicted"/>
<accession>A0A425B1G5</accession>
<protein>
    <submittedName>
        <fullName evidence="1">Uncharacterized protein</fullName>
    </submittedName>
</protein>
<reference evidence="1 2" key="1">
    <citation type="submission" date="2017-09" db="EMBL/GenBank/DDBJ databases">
        <title>Phenotypic and genotypic characterization of Colombian isolates of Neisseria meningitidis recovered from invasive disease.</title>
        <authorList>
            <person name="Duarte C."/>
            <person name="Gabastou J.M."/>
            <person name="Moreno J."/>
        </authorList>
    </citation>
    <scope>NUCLEOTIDE SEQUENCE [LARGE SCALE GENOMIC DNA]</scope>
    <source>
        <strain evidence="1 2">INS-Nm1012</strain>
    </source>
</reference>
<organism evidence="1 2">
    <name type="scientific">Neisseria meningitidis</name>
    <dbReference type="NCBI Taxonomy" id="487"/>
    <lineage>
        <taxon>Bacteria</taxon>
        <taxon>Pseudomonadati</taxon>
        <taxon>Pseudomonadota</taxon>
        <taxon>Betaproteobacteria</taxon>
        <taxon>Neisseriales</taxon>
        <taxon>Neisseriaceae</taxon>
        <taxon>Neisseria</taxon>
    </lineage>
</organism>
<evidence type="ECO:0000313" key="2">
    <source>
        <dbReference type="Proteomes" id="UP000283666"/>
    </source>
</evidence>
<gene>
    <name evidence="1" type="ORF">COH52_09430</name>
</gene>
<sequence length="96" mass="11297">MRPADYEPVRHQNAQRLGCGRRKHPLGRFRRLNIRLQTQKEETSVSSFFYPIPSEHLSDGINIKTYRPFCDIIQAIYQNRQTLCRLKHACRTLSAP</sequence>
<evidence type="ECO:0000313" key="1">
    <source>
        <dbReference type="EMBL" id="RQK77245.1"/>
    </source>
</evidence>
<comment type="caution">
    <text evidence="1">The sequence shown here is derived from an EMBL/GenBank/DDBJ whole genome shotgun (WGS) entry which is preliminary data.</text>
</comment>
<dbReference type="AlphaFoldDB" id="A0A425B1G5"/>
<dbReference type="EMBL" id="NWZY01000027">
    <property type="protein sequence ID" value="RQK77245.1"/>
    <property type="molecule type" value="Genomic_DNA"/>
</dbReference>
<name>A0A425B1G5_NEIME</name>
<dbReference type="Proteomes" id="UP000283666">
    <property type="component" value="Unassembled WGS sequence"/>
</dbReference>